<feature type="compositionally biased region" description="Basic residues" evidence="1">
    <location>
        <begin position="198"/>
        <end position="207"/>
    </location>
</feature>
<evidence type="ECO:0000256" key="1">
    <source>
        <dbReference type="SAM" id="MobiDB-lite"/>
    </source>
</evidence>
<organism evidence="3 4">
    <name type="scientific">Blattamonas nauphoetae</name>
    <dbReference type="NCBI Taxonomy" id="2049346"/>
    <lineage>
        <taxon>Eukaryota</taxon>
        <taxon>Metamonada</taxon>
        <taxon>Preaxostyla</taxon>
        <taxon>Oxymonadida</taxon>
        <taxon>Blattamonas</taxon>
    </lineage>
</organism>
<feature type="region of interest" description="Disordered" evidence="1">
    <location>
        <begin position="187"/>
        <end position="217"/>
    </location>
</feature>
<name>A0ABQ9YGN2_9EUKA</name>
<gene>
    <name evidence="3" type="ORF">BLNAU_1932</name>
</gene>
<proteinExistence type="predicted"/>
<evidence type="ECO:0000313" key="3">
    <source>
        <dbReference type="EMBL" id="KAK2962909.1"/>
    </source>
</evidence>
<evidence type="ECO:0000256" key="2">
    <source>
        <dbReference type="SAM" id="Phobius"/>
    </source>
</evidence>
<dbReference type="EMBL" id="JARBJD010000008">
    <property type="protein sequence ID" value="KAK2962909.1"/>
    <property type="molecule type" value="Genomic_DNA"/>
</dbReference>
<keyword evidence="2" id="KW-0812">Transmembrane</keyword>
<keyword evidence="2" id="KW-0472">Membrane</keyword>
<comment type="caution">
    <text evidence="3">The sequence shown here is derived from an EMBL/GenBank/DDBJ whole genome shotgun (WGS) entry which is preliminary data.</text>
</comment>
<dbReference type="Proteomes" id="UP001281761">
    <property type="component" value="Unassembled WGS sequence"/>
</dbReference>
<feature type="transmembrane region" description="Helical" evidence="2">
    <location>
        <begin position="6"/>
        <end position="26"/>
    </location>
</feature>
<keyword evidence="2" id="KW-1133">Transmembrane helix</keyword>
<evidence type="ECO:0000313" key="4">
    <source>
        <dbReference type="Proteomes" id="UP001281761"/>
    </source>
</evidence>
<sequence>MLSMTSNPRVISLIHISVAWTLIFLFMQPNRQSRLDTLHPVMIVAPLILYVFQRTLATSTTSSQPHNTTTNLTTDRSPIDLASVVGKGWNAIGSHTNDIGVLSIAEGTYVGCDIKITHRSVELSGEPSILQNRPGTRIDPFYESDRTWSEDLVIKQAVDCSMFFLTNSTLSLKWMDFSLVTYSGVGLDSDPEKSTRRSEKKSRRRSPGLHADLTFLS</sequence>
<protein>
    <submittedName>
        <fullName evidence="3">Uncharacterized protein</fullName>
    </submittedName>
</protein>
<accession>A0ABQ9YGN2</accession>
<reference evidence="3 4" key="1">
    <citation type="journal article" date="2022" name="bioRxiv">
        <title>Genomics of Preaxostyla Flagellates Illuminates Evolutionary Transitions and the Path Towards Mitochondrial Loss.</title>
        <authorList>
            <person name="Novak L.V.F."/>
            <person name="Treitli S.C."/>
            <person name="Pyrih J."/>
            <person name="Halakuc P."/>
            <person name="Pipaliya S.V."/>
            <person name="Vacek V."/>
            <person name="Brzon O."/>
            <person name="Soukal P."/>
            <person name="Eme L."/>
            <person name="Dacks J.B."/>
            <person name="Karnkowska A."/>
            <person name="Elias M."/>
            <person name="Hampl V."/>
        </authorList>
    </citation>
    <scope>NUCLEOTIDE SEQUENCE [LARGE SCALE GENOMIC DNA]</scope>
    <source>
        <strain evidence="3">NAU3</strain>
        <tissue evidence="3">Gut</tissue>
    </source>
</reference>
<keyword evidence="4" id="KW-1185">Reference proteome</keyword>